<dbReference type="InterPro" id="IPR005794">
    <property type="entry name" value="Fmt"/>
</dbReference>
<dbReference type="PANTHER" id="PTHR11138:SF5">
    <property type="entry name" value="METHIONYL-TRNA FORMYLTRANSFERASE, MITOCHONDRIAL"/>
    <property type="match status" value="1"/>
</dbReference>
<dbReference type="EMBL" id="JAQHXR010000001">
    <property type="protein sequence ID" value="MDA3968609.1"/>
    <property type="molecule type" value="Genomic_DNA"/>
</dbReference>
<name>A0ABT4VD35_9HELI</name>
<comment type="function">
    <text evidence="5">Attaches a formyl group to the free amino group of methionyl-tRNA(fMet). The formyl group appears to play a dual role in the initiator identity of N-formylmethionyl-tRNA by promoting its recognition by IF2 and preventing the misappropriation of this tRNA by the elongation apparatus.</text>
</comment>
<feature type="domain" description="Formyl transferase N-terminal" evidence="6">
    <location>
        <begin position="1"/>
        <end position="151"/>
    </location>
</feature>
<dbReference type="HAMAP" id="MF_00182">
    <property type="entry name" value="Formyl_trans"/>
    <property type="match status" value="1"/>
</dbReference>
<dbReference type="InterPro" id="IPR041711">
    <property type="entry name" value="Met-tRNA-FMT_N"/>
</dbReference>
<dbReference type="Proteomes" id="UP001210261">
    <property type="component" value="Unassembled WGS sequence"/>
</dbReference>
<dbReference type="EC" id="2.1.2.9" evidence="2 5"/>
<dbReference type="Pfam" id="PF02911">
    <property type="entry name" value="Formyl_trans_C"/>
    <property type="match status" value="1"/>
</dbReference>
<feature type="binding site" evidence="5">
    <location>
        <begin position="111"/>
        <end position="114"/>
    </location>
    <ligand>
        <name>(6S)-5,6,7,8-tetrahydrofolate</name>
        <dbReference type="ChEBI" id="CHEBI:57453"/>
    </ligand>
</feature>
<dbReference type="InterPro" id="IPR002376">
    <property type="entry name" value="Formyl_transf_N"/>
</dbReference>
<evidence type="ECO:0000256" key="3">
    <source>
        <dbReference type="ARBA" id="ARBA00022679"/>
    </source>
</evidence>
<organism evidence="8 9">
    <name type="scientific">Helicobacter ibis</name>
    <dbReference type="NCBI Taxonomy" id="2962633"/>
    <lineage>
        <taxon>Bacteria</taxon>
        <taxon>Pseudomonadati</taxon>
        <taxon>Campylobacterota</taxon>
        <taxon>Epsilonproteobacteria</taxon>
        <taxon>Campylobacterales</taxon>
        <taxon>Helicobacteraceae</taxon>
        <taxon>Helicobacter</taxon>
    </lineage>
</organism>
<comment type="similarity">
    <text evidence="1 5">Belongs to the Fmt family.</text>
</comment>
<accession>A0ABT4VD35</accession>
<dbReference type="InterPro" id="IPR011034">
    <property type="entry name" value="Formyl_transferase-like_C_sf"/>
</dbReference>
<protein>
    <recommendedName>
        <fullName evidence="2 5">Methionyl-tRNA formyltransferase</fullName>
        <ecNumber evidence="2 5">2.1.2.9</ecNumber>
    </recommendedName>
</protein>
<dbReference type="PANTHER" id="PTHR11138">
    <property type="entry name" value="METHIONYL-TRNA FORMYLTRANSFERASE"/>
    <property type="match status" value="1"/>
</dbReference>
<gene>
    <name evidence="5 8" type="primary">fmt</name>
    <name evidence="8" type="ORF">PF021_02845</name>
</gene>
<dbReference type="RefSeq" id="WP_271020892.1">
    <property type="nucleotide sequence ID" value="NZ_JAQHXR010000001.1"/>
</dbReference>
<evidence type="ECO:0000256" key="4">
    <source>
        <dbReference type="ARBA" id="ARBA00022917"/>
    </source>
</evidence>
<keyword evidence="4 5" id="KW-0648">Protein biosynthesis</keyword>
<dbReference type="InterPro" id="IPR005793">
    <property type="entry name" value="Formyl_trans_C"/>
</dbReference>
<dbReference type="InterPro" id="IPR036477">
    <property type="entry name" value="Formyl_transf_N_sf"/>
</dbReference>
<evidence type="ECO:0000259" key="6">
    <source>
        <dbReference type="Pfam" id="PF00551"/>
    </source>
</evidence>
<dbReference type="SUPFAM" id="SSF50486">
    <property type="entry name" value="FMT C-terminal domain-like"/>
    <property type="match status" value="1"/>
</dbReference>
<sequence length="306" mass="33959">MNIVFMGTPSYARVILESLIKSHNIKALICQTDKKAGRNMKLVMPDTKQFILEYNEKNNTQVEILQPESFDASVIEQIRSFRADVIVVAAFGKILPKEVLEIAPCINLHASILPQYRGASPIQSAILNGDSNFGVTAMLMEEGLDCGDMLGFSVINNNGQNSDELFCELSSLAAKLLLQVLKRLDSIKPLKQESCMASYCSKIKKEFGEVSFLNLNSLILERKFLAYSSWPKVFLESGLRLVRLKACEVSSNNKMGEILQISKEGVVVACKEGSVLITCVQAPSKKEISAYEYVQGKRMKVGDIFL</sequence>
<dbReference type="Gene3D" id="3.40.50.12230">
    <property type="match status" value="1"/>
</dbReference>
<comment type="catalytic activity">
    <reaction evidence="5">
        <text>L-methionyl-tRNA(fMet) + (6R)-10-formyltetrahydrofolate = N-formyl-L-methionyl-tRNA(fMet) + (6S)-5,6,7,8-tetrahydrofolate + H(+)</text>
        <dbReference type="Rhea" id="RHEA:24380"/>
        <dbReference type="Rhea" id="RHEA-COMP:9952"/>
        <dbReference type="Rhea" id="RHEA-COMP:9953"/>
        <dbReference type="ChEBI" id="CHEBI:15378"/>
        <dbReference type="ChEBI" id="CHEBI:57453"/>
        <dbReference type="ChEBI" id="CHEBI:78530"/>
        <dbReference type="ChEBI" id="CHEBI:78844"/>
        <dbReference type="ChEBI" id="CHEBI:195366"/>
        <dbReference type="EC" id="2.1.2.9"/>
    </reaction>
</comment>
<keyword evidence="3 5" id="KW-0808">Transferase</keyword>
<evidence type="ECO:0000256" key="5">
    <source>
        <dbReference type="HAMAP-Rule" id="MF_00182"/>
    </source>
</evidence>
<evidence type="ECO:0000256" key="1">
    <source>
        <dbReference type="ARBA" id="ARBA00010699"/>
    </source>
</evidence>
<evidence type="ECO:0000256" key="2">
    <source>
        <dbReference type="ARBA" id="ARBA00012261"/>
    </source>
</evidence>
<evidence type="ECO:0000313" key="8">
    <source>
        <dbReference type="EMBL" id="MDA3968609.1"/>
    </source>
</evidence>
<comment type="caution">
    <text evidence="8">The sequence shown here is derived from an EMBL/GenBank/DDBJ whole genome shotgun (WGS) entry which is preliminary data.</text>
</comment>
<proteinExistence type="inferred from homology"/>
<evidence type="ECO:0000313" key="9">
    <source>
        <dbReference type="Proteomes" id="UP001210261"/>
    </source>
</evidence>
<evidence type="ECO:0000259" key="7">
    <source>
        <dbReference type="Pfam" id="PF02911"/>
    </source>
</evidence>
<dbReference type="SUPFAM" id="SSF53328">
    <property type="entry name" value="Formyltransferase"/>
    <property type="match status" value="1"/>
</dbReference>
<dbReference type="CDD" id="cd08646">
    <property type="entry name" value="FMT_core_Met-tRNA-FMT_N"/>
    <property type="match status" value="1"/>
</dbReference>
<reference evidence="8 9" key="1">
    <citation type="submission" date="2023-01" db="EMBL/GenBank/DDBJ databases">
        <title>Description of Helicobacter ibis sp. nov. isolated from faecal droppings of black-faced ibis (Theristicus melanopis).</title>
        <authorList>
            <person name="Lopez-Cantillo M."/>
            <person name="Vidal-Veuthey B."/>
            <person name="Mella A."/>
            <person name="De La Haba R."/>
            <person name="Collado L."/>
        </authorList>
    </citation>
    <scope>NUCLEOTIDE SEQUENCE [LARGE SCALE GENOMIC DNA]</scope>
    <source>
        <strain evidence="8 9">A82</strain>
    </source>
</reference>
<dbReference type="Pfam" id="PF00551">
    <property type="entry name" value="Formyl_trans_N"/>
    <property type="match status" value="1"/>
</dbReference>
<feature type="domain" description="Formyl transferase C-terminal" evidence="7">
    <location>
        <begin position="202"/>
        <end position="297"/>
    </location>
</feature>
<dbReference type="GO" id="GO:0004479">
    <property type="term" value="F:methionyl-tRNA formyltransferase activity"/>
    <property type="evidence" value="ECO:0007669"/>
    <property type="project" value="UniProtKB-EC"/>
</dbReference>
<dbReference type="NCBIfam" id="TIGR00460">
    <property type="entry name" value="fmt"/>
    <property type="match status" value="1"/>
</dbReference>
<keyword evidence="9" id="KW-1185">Reference proteome</keyword>